<name>A0A6J6EH55_9ZZZZ</name>
<evidence type="ECO:0000256" key="1">
    <source>
        <dbReference type="ARBA" id="ARBA00004651"/>
    </source>
</evidence>
<keyword evidence="2" id="KW-1003">Cell membrane</keyword>
<keyword evidence="5 8" id="KW-0812">Transmembrane</keyword>
<dbReference type="InterPro" id="IPR038731">
    <property type="entry name" value="RgtA/B/C-like"/>
</dbReference>
<feature type="transmembrane region" description="Helical" evidence="8">
    <location>
        <begin position="312"/>
        <end position="333"/>
    </location>
</feature>
<dbReference type="PANTHER" id="PTHR33908:SF11">
    <property type="entry name" value="MEMBRANE PROTEIN"/>
    <property type="match status" value="1"/>
</dbReference>
<feature type="transmembrane region" description="Helical" evidence="8">
    <location>
        <begin position="189"/>
        <end position="204"/>
    </location>
</feature>
<dbReference type="Pfam" id="PF13231">
    <property type="entry name" value="PMT_2"/>
    <property type="match status" value="1"/>
</dbReference>
<dbReference type="GO" id="GO:0016763">
    <property type="term" value="F:pentosyltransferase activity"/>
    <property type="evidence" value="ECO:0007669"/>
    <property type="project" value="TreeGrafter"/>
</dbReference>
<feature type="transmembrane region" description="Helical" evidence="8">
    <location>
        <begin position="363"/>
        <end position="381"/>
    </location>
</feature>
<comment type="subcellular location">
    <subcellularLocation>
        <location evidence="1">Cell membrane</location>
        <topology evidence="1">Multi-pass membrane protein</topology>
    </subcellularLocation>
</comment>
<protein>
    <submittedName>
        <fullName evidence="10">Unannotated protein</fullName>
    </submittedName>
</protein>
<feature type="transmembrane region" description="Helical" evidence="8">
    <location>
        <begin position="339"/>
        <end position="356"/>
    </location>
</feature>
<dbReference type="InterPro" id="IPR050297">
    <property type="entry name" value="LipidA_mod_glycosyltrf_83"/>
</dbReference>
<dbReference type="AlphaFoldDB" id="A0A6J6EH55"/>
<dbReference type="GO" id="GO:0008610">
    <property type="term" value="P:lipid biosynthetic process"/>
    <property type="evidence" value="ECO:0007669"/>
    <property type="project" value="UniProtKB-ARBA"/>
</dbReference>
<dbReference type="PANTHER" id="PTHR33908">
    <property type="entry name" value="MANNOSYLTRANSFERASE YKCB-RELATED"/>
    <property type="match status" value="1"/>
</dbReference>
<evidence type="ECO:0000256" key="8">
    <source>
        <dbReference type="SAM" id="Phobius"/>
    </source>
</evidence>
<feature type="transmembrane region" description="Helical" evidence="8">
    <location>
        <begin position="118"/>
        <end position="136"/>
    </location>
</feature>
<keyword evidence="6 8" id="KW-1133">Transmembrane helix</keyword>
<feature type="transmembrane region" description="Helical" evidence="8">
    <location>
        <begin position="90"/>
        <end position="111"/>
    </location>
</feature>
<evidence type="ECO:0000259" key="9">
    <source>
        <dbReference type="Pfam" id="PF13231"/>
    </source>
</evidence>
<accession>A0A6J6EH55</accession>
<dbReference type="EMBL" id="CAEZTG010000121">
    <property type="protein sequence ID" value="CAB4572388.1"/>
    <property type="molecule type" value="Genomic_DNA"/>
</dbReference>
<evidence type="ECO:0000256" key="5">
    <source>
        <dbReference type="ARBA" id="ARBA00022692"/>
    </source>
</evidence>
<sequence>MPGQPDTQPGAETDRDARPEIVVLAVVALAIGLFTRFVTRSSLWLDEALSVNIAQLPFGEMAEALKHDGHPPLYYAFLHVWMDVFGSGDVAVRGLSGLFGIATLPLVWILGRRKGGTVLAWVAVAVVAVSPFAVRYSNETRMYSLVILLVVIGWLLIDDIVDQKKSTVGRFLGLAFVGAALLYSHYWSIWLLGAVGITSLWKIWRAPDQTTRRPWIGIVIAAVLAGVAFIPWLPTMLYQSANTGTPWAKASRPTSAFSLVLADNGGGSYGEQTLVGAMFAIAMVIGLFGIAIDRRTTALDLRTRPSLRGAAWIAALTFVIGCVVSFATSSAFASRYSSVIFPFLALLAAAGCVCFASRWVRFGVVAVFCSFLAIGAFWNVISQRTELKVIAEAVQASSQEGDIVVFCPDQLGPAGSRVMPTGLTLVSYPTYDDGKFVDWVDYAERNAASDPDAFAARLLAEAGASRSIYLVWNDSYKTFEGKCAGLLEALAAARPPQQILADDGALYFEHAELTRFAAPA</sequence>
<dbReference type="GO" id="GO:0005886">
    <property type="term" value="C:plasma membrane"/>
    <property type="evidence" value="ECO:0007669"/>
    <property type="project" value="UniProtKB-SubCell"/>
</dbReference>
<feature type="transmembrane region" description="Helical" evidence="8">
    <location>
        <begin position="21"/>
        <end position="39"/>
    </location>
</feature>
<evidence type="ECO:0000313" key="10">
    <source>
        <dbReference type="EMBL" id="CAB4572388.1"/>
    </source>
</evidence>
<feature type="transmembrane region" description="Helical" evidence="8">
    <location>
        <begin position="274"/>
        <end position="292"/>
    </location>
</feature>
<evidence type="ECO:0000256" key="6">
    <source>
        <dbReference type="ARBA" id="ARBA00022989"/>
    </source>
</evidence>
<reference evidence="10" key="1">
    <citation type="submission" date="2020-05" db="EMBL/GenBank/DDBJ databases">
        <authorList>
            <person name="Chiriac C."/>
            <person name="Salcher M."/>
            <person name="Ghai R."/>
            <person name="Kavagutti S V."/>
        </authorList>
    </citation>
    <scope>NUCLEOTIDE SEQUENCE</scope>
</reference>
<evidence type="ECO:0000256" key="2">
    <source>
        <dbReference type="ARBA" id="ARBA00022475"/>
    </source>
</evidence>
<keyword evidence="7 8" id="KW-0472">Membrane</keyword>
<proteinExistence type="predicted"/>
<evidence type="ECO:0000256" key="3">
    <source>
        <dbReference type="ARBA" id="ARBA00022676"/>
    </source>
</evidence>
<feature type="domain" description="Glycosyltransferase RgtA/B/C/D-like" evidence="9">
    <location>
        <begin position="70"/>
        <end position="225"/>
    </location>
</feature>
<gene>
    <name evidence="10" type="ORF">UFOPK1603_01250</name>
</gene>
<feature type="transmembrane region" description="Helical" evidence="8">
    <location>
        <begin position="216"/>
        <end position="233"/>
    </location>
</feature>
<feature type="transmembrane region" description="Helical" evidence="8">
    <location>
        <begin position="142"/>
        <end position="161"/>
    </location>
</feature>
<feature type="transmembrane region" description="Helical" evidence="8">
    <location>
        <begin position="168"/>
        <end position="183"/>
    </location>
</feature>
<evidence type="ECO:0000256" key="7">
    <source>
        <dbReference type="ARBA" id="ARBA00023136"/>
    </source>
</evidence>
<keyword evidence="3" id="KW-0328">Glycosyltransferase</keyword>
<organism evidence="10">
    <name type="scientific">freshwater metagenome</name>
    <dbReference type="NCBI Taxonomy" id="449393"/>
    <lineage>
        <taxon>unclassified sequences</taxon>
        <taxon>metagenomes</taxon>
        <taxon>ecological metagenomes</taxon>
    </lineage>
</organism>
<evidence type="ECO:0000256" key="4">
    <source>
        <dbReference type="ARBA" id="ARBA00022679"/>
    </source>
</evidence>
<keyword evidence="4" id="KW-0808">Transferase</keyword>